<comment type="subcellular location">
    <subcellularLocation>
        <location evidence="1">Membrane</location>
        <topology evidence="1">Multi-pass membrane protein</topology>
    </subcellularLocation>
</comment>
<evidence type="ECO:0000256" key="1">
    <source>
        <dbReference type="ARBA" id="ARBA00004141"/>
    </source>
</evidence>
<proteinExistence type="predicted"/>
<dbReference type="OrthoDB" id="2339512at2"/>
<evidence type="ECO:0000256" key="4">
    <source>
        <dbReference type="ARBA" id="ARBA00023136"/>
    </source>
</evidence>
<feature type="transmembrane region" description="Helical" evidence="5">
    <location>
        <begin position="67"/>
        <end position="86"/>
    </location>
</feature>
<evidence type="ECO:0000256" key="3">
    <source>
        <dbReference type="ARBA" id="ARBA00022989"/>
    </source>
</evidence>
<dbReference type="GO" id="GO:0016874">
    <property type="term" value="F:ligase activity"/>
    <property type="evidence" value="ECO:0007669"/>
    <property type="project" value="UniProtKB-KW"/>
</dbReference>
<sequence>MEIKIDKKNILSVIFALFVFISINLPSVKILYSSEIVNIVALSGLMTVGLIRWIISNEPMFQIDERQLKVIFNFILLWQIMFAVTWLIRPLNFDTIDLLQYISVGLFTLSIFIFLRREDLKYIIFFQVSWGTGIGFLEWTTGIPKSRALGQTYLTTGVAIAATIVVVIGLLFSKEVSKYLKAVLVPVVLVLYAGVTSLSGRAPILLSLVVPVVVYLISIIFEKDIRKKFSALLLFITILTVGLIMLYNVLPTSTVNRIMRAFLTIQEEPRYELYQSAANVVLENPLGIGLRGYQSFDFGYPHNIFLEITMSGGLMALIPFISVVIYLLRTAINVTREKSLNLVWLNLSFYFLLTWNISFELSNSYMVFIPLALLIKSESLRQLIPDNNKAYPYDSYRRMLSNNNYLESGL</sequence>
<dbReference type="GO" id="GO:0016020">
    <property type="term" value="C:membrane"/>
    <property type="evidence" value="ECO:0007669"/>
    <property type="project" value="UniProtKB-SubCell"/>
</dbReference>
<keyword evidence="2 5" id="KW-0812">Transmembrane</keyword>
<dbReference type="Pfam" id="PF04932">
    <property type="entry name" value="Wzy_C"/>
    <property type="match status" value="1"/>
</dbReference>
<feature type="transmembrane region" description="Helical" evidence="5">
    <location>
        <begin position="229"/>
        <end position="250"/>
    </location>
</feature>
<evidence type="ECO:0000313" key="7">
    <source>
        <dbReference type="EMBL" id="SEL24622.1"/>
    </source>
</evidence>
<dbReference type="STRING" id="426702.SAMN04488099_11535"/>
<dbReference type="RefSeq" id="WP_091482598.1">
    <property type="nucleotide sequence ID" value="NZ_BJYC01000017.1"/>
</dbReference>
<feature type="transmembrane region" description="Helical" evidence="5">
    <location>
        <begin position="36"/>
        <end position="55"/>
    </location>
</feature>
<name>A0A1H7NM81_9LACT</name>
<feature type="transmembrane region" description="Helical" evidence="5">
    <location>
        <begin position="122"/>
        <end position="141"/>
    </location>
</feature>
<feature type="transmembrane region" description="Helical" evidence="5">
    <location>
        <begin position="304"/>
        <end position="328"/>
    </location>
</feature>
<gene>
    <name evidence="7" type="ORF">SAMN04488099_11535</name>
</gene>
<dbReference type="Proteomes" id="UP000199081">
    <property type="component" value="Unassembled WGS sequence"/>
</dbReference>
<feature type="transmembrane region" description="Helical" evidence="5">
    <location>
        <begin position="153"/>
        <end position="172"/>
    </location>
</feature>
<feature type="transmembrane region" description="Helical" evidence="5">
    <location>
        <begin position="98"/>
        <end position="115"/>
    </location>
</feature>
<organism evidence="7 8">
    <name type="scientific">Alkalibacterium pelagium</name>
    <dbReference type="NCBI Taxonomy" id="426702"/>
    <lineage>
        <taxon>Bacteria</taxon>
        <taxon>Bacillati</taxon>
        <taxon>Bacillota</taxon>
        <taxon>Bacilli</taxon>
        <taxon>Lactobacillales</taxon>
        <taxon>Carnobacteriaceae</taxon>
        <taxon>Alkalibacterium</taxon>
    </lineage>
</organism>
<dbReference type="PANTHER" id="PTHR37422">
    <property type="entry name" value="TEICHURONIC ACID BIOSYNTHESIS PROTEIN TUAE"/>
    <property type="match status" value="1"/>
</dbReference>
<keyword evidence="4 5" id="KW-0472">Membrane</keyword>
<evidence type="ECO:0000313" key="8">
    <source>
        <dbReference type="Proteomes" id="UP000199081"/>
    </source>
</evidence>
<dbReference type="AlphaFoldDB" id="A0A1H7NM81"/>
<reference evidence="8" key="1">
    <citation type="submission" date="2016-10" db="EMBL/GenBank/DDBJ databases">
        <authorList>
            <person name="Varghese N."/>
            <person name="Submissions S."/>
        </authorList>
    </citation>
    <scope>NUCLEOTIDE SEQUENCE [LARGE SCALE GENOMIC DNA]</scope>
    <source>
        <strain evidence="8">DSM 19183</strain>
    </source>
</reference>
<evidence type="ECO:0000256" key="5">
    <source>
        <dbReference type="SAM" id="Phobius"/>
    </source>
</evidence>
<keyword evidence="7" id="KW-0436">Ligase</keyword>
<dbReference type="PANTHER" id="PTHR37422:SF13">
    <property type="entry name" value="LIPOPOLYSACCHARIDE BIOSYNTHESIS PROTEIN PA4999-RELATED"/>
    <property type="match status" value="1"/>
</dbReference>
<accession>A0A1H7NM81</accession>
<feature type="transmembrane region" description="Helical" evidence="5">
    <location>
        <begin position="340"/>
        <end position="358"/>
    </location>
</feature>
<keyword evidence="8" id="KW-1185">Reference proteome</keyword>
<keyword evidence="3 5" id="KW-1133">Transmembrane helix</keyword>
<dbReference type="InterPro" id="IPR007016">
    <property type="entry name" value="O-antigen_ligase-rel_domated"/>
</dbReference>
<feature type="transmembrane region" description="Helical" evidence="5">
    <location>
        <begin position="12"/>
        <end position="30"/>
    </location>
</feature>
<evidence type="ECO:0000259" key="6">
    <source>
        <dbReference type="Pfam" id="PF04932"/>
    </source>
</evidence>
<evidence type="ECO:0000256" key="2">
    <source>
        <dbReference type="ARBA" id="ARBA00022692"/>
    </source>
</evidence>
<protein>
    <submittedName>
        <fullName evidence="7">O-antigen ligase</fullName>
    </submittedName>
</protein>
<feature type="transmembrane region" description="Helical" evidence="5">
    <location>
        <begin position="179"/>
        <end position="198"/>
    </location>
</feature>
<feature type="transmembrane region" description="Helical" evidence="5">
    <location>
        <begin position="204"/>
        <end position="222"/>
    </location>
</feature>
<dbReference type="InterPro" id="IPR051533">
    <property type="entry name" value="WaaL-like"/>
</dbReference>
<dbReference type="EMBL" id="FNZU01000015">
    <property type="protein sequence ID" value="SEL24622.1"/>
    <property type="molecule type" value="Genomic_DNA"/>
</dbReference>
<feature type="domain" description="O-antigen ligase-related" evidence="6">
    <location>
        <begin position="190"/>
        <end position="321"/>
    </location>
</feature>